<dbReference type="PANTHER" id="PTHR11827">
    <property type="entry name" value="SOLUTE CARRIER FAMILY 12, CATION COTRANSPORTERS"/>
    <property type="match status" value="1"/>
</dbReference>
<dbReference type="GO" id="GO:0008511">
    <property type="term" value="F:sodium:potassium:chloride symporter activity"/>
    <property type="evidence" value="ECO:0007669"/>
    <property type="project" value="TreeGrafter"/>
</dbReference>
<dbReference type="InParanoid" id="A0A1X7VWJ7"/>
<keyword evidence="4 6" id="KW-0472">Membrane</keyword>
<comment type="subcellular location">
    <subcellularLocation>
        <location evidence="1">Membrane</location>
        <topology evidence="1">Multi-pass membrane protein</topology>
    </subcellularLocation>
</comment>
<feature type="transmembrane region" description="Helical" evidence="6">
    <location>
        <begin position="271"/>
        <end position="291"/>
    </location>
</feature>
<dbReference type="Pfam" id="PF00324">
    <property type="entry name" value="AA_permease"/>
    <property type="match status" value="1"/>
</dbReference>
<dbReference type="PANTHER" id="PTHR11827:SF103">
    <property type="entry name" value="SODIUM CHLORIDE COTRANSPORTER 69, ISOFORM E"/>
    <property type="match status" value="1"/>
</dbReference>
<evidence type="ECO:0000259" key="8">
    <source>
        <dbReference type="Pfam" id="PF03522"/>
    </source>
</evidence>
<feature type="transmembrane region" description="Helical" evidence="6">
    <location>
        <begin position="151"/>
        <end position="177"/>
    </location>
</feature>
<dbReference type="EnsemblMetazoa" id="Aqu2.1.44707_001">
    <property type="protein sequence ID" value="Aqu2.1.44707_001"/>
    <property type="gene ID" value="Aqu2.1.44707"/>
</dbReference>
<feature type="transmembrane region" description="Helical" evidence="6">
    <location>
        <begin position="198"/>
        <end position="222"/>
    </location>
</feature>
<feature type="transmembrane region" description="Helical" evidence="6">
    <location>
        <begin position="594"/>
        <end position="611"/>
    </location>
</feature>
<feature type="transmembrane region" description="Helical" evidence="6">
    <location>
        <begin position="539"/>
        <end position="559"/>
    </location>
</feature>
<gene>
    <name evidence="9" type="primary">100642121</name>
</gene>
<dbReference type="InterPro" id="IPR004842">
    <property type="entry name" value="SLC12A_fam"/>
</dbReference>
<dbReference type="InterPro" id="IPR004841">
    <property type="entry name" value="AA-permease/SLC12A_dom"/>
</dbReference>
<evidence type="ECO:0000256" key="5">
    <source>
        <dbReference type="SAM" id="MobiDB-lite"/>
    </source>
</evidence>
<evidence type="ECO:0000256" key="1">
    <source>
        <dbReference type="ARBA" id="ARBA00004141"/>
    </source>
</evidence>
<dbReference type="Gene3D" id="1.20.1740.10">
    <property type="entry name" value="Amino acid/polyamine transporter I"/>
    <property type="match status" value="1"/>
</dbReference>
<dbReference type="InterPro" id="IPR018491">
    <property type="entry name" value="SLC12_C"/>
</dbReference>
<feature type="region of interest" description="Disordered" evidence="5">
    <location>
        <begin position="907"/>
        <end position="926"/>
    </location>
</feature>
<organism evidence="9">
    <name type="scientific">Amphimedon queenslandica</name>
    <name type="common">Sponge</name>
    <dbReference type="NCBI Taxonomy" id="400682"/>
    <lineage>
        <taxon>Eukaryota</taxon>
        <taxon>Metazoa</taxon>
        <taxon>Porifera</taxon>
        <taxon>Demospongiae</taxon>
        <taxon>Heteroscleromorpha</taxon>
        <taxon>Haplosclerida</taxon>
        <taxon>Niphatidae</taxon>
        <taxon>Amphimedon</taxon>
    </lineage>
</organism>
<feature type="transmembrane region" description="Helical" evidence="6">
    <location>
        <begin position="480"/>
        <end position="502"/>
    </location>
</feature>
<evidence type="ECO:0000256" key="6">
    <source>
        <dbReference type="SAM" id="Phobius"/>
    </source>
</evidence>
<feature type="domain" description="Amino acid permease/ SLC12A" evidence="7">
    <location>
        <begin position="124"/>
        <end position="676"/>
    </location>
</feature>
<evidence type="ECO:0000313" key="10">
    <source>
        <dbReference type="Proteomes" id="UP000007879"/>
    </source>
</evidence>
<feature type="compositionally biased region" description="Low complexity" evidence="5">
    <location>
        <begin position="843"/>
        <end position="852"/>
    </location>
</feature>
<accession>A0A1X7VWJ7</accession>
<proteinExistence type="predicted"/>
<dbReference type="KEGG" id="aqu:100642121"/>
<evidence type="ECO:0000313" key="9">
    <source>
        <dbReference type="EnsemblMetazoa" id="Aqu2.1.44707_001"/>
    </source>
</evidence>
<dbReference type="STRING" id="400682.A0A1X7VWJ7"/>
<evidence type="ECO:0000256" key="3">
    <source>
        <dbReference type="ARBA" id="ARBA00022989"/>
    </source>
</evidence>
<protein>
    <recommendedName>
        <fullName evidence="11">Amino acid permease/ SLC12A domain-containing protein</fullName>
    </recommendedName>
</protein>
<feature type="transmembrane region" description="Helical" evidence="6">
    <location>
        <begin position="326"/>
        <end position="350"/>
    </location>
</feature>
<reference evidence="9" key="2">
    <citation type="submission" date="2017-05" db="UniProtKB">
        <authorList>
            <consortium name="EnsemblMetazoa"/>
        </authorList>
    </citation>
    <scope>IDENTIFICATION</scope>
</reference>
<feature type="transmembrane region" description="Helical" evidence="6">
    <location>
        <begin position="565"/>
        <end position="582"/>
    </location>
</feature>
<dbReference type="GO" id="GO:0055075">
    <property type="term" value="P:potassium ion homeostasis"/>
    <property type="evidence" value="ECO:0007669"/>
    <property type="project" value="TreeGrafter"/>
</dbReference>
<name>A0A1X7VWJ7_AMPQE</name>
<dbReference type="GO" id="GO:0016020">
    <property type="term" value="C:membrane"/>
    <property type="evidence" value="ECO:0007669"/>
    <property type="project" value="UniProtKB-SubCell"/>
</dbReference>
<feature type="transmembrane region" description="Helical" evidence="6">
    <location>
        <begin position="125"/>
        <end position="145"/>
    </location>
</feature>
<dbReference type="eggNOG" id="KOG2083">
    <property type="taxonomic scope" value="Eukaryota"/>
</dbReference>
<dbReference type="NCBIfam" id="TIGR00930">
    <property type="entry name" value="2a30"/>
    <property type="match status" value="1"/>
</dbReference>
<feature type="region of interest" description="Disordered" evidence="5">
    <location>
        <begin position="871"/>
        <end position="890"/>
    </location>
</feature>
<keyword evidence="3 6" id="KW-1133">Transmembrane helix</keyword>
<evidence type="ECO:0000259" key="7">
    <source>
        <dbReference type="Pfam" id="PF00324"/>
    </source>
</evidence>
<dbReference type="OrthoDB" id="2020542at2759"/>
<feature type="domain" description="SLC12A transporter C-terminal" evidence="8">
    <location>
        <begin position="685"/>
        <end position="1107"/>
    </location>
</feature>
<reference evidence="10" key="1">
    <citation type="journal article" date="2010" name="Nature">
        <title>The Amphimedon queenslandica genome and the evolution of animal complexity.</title>
        <authorList>
            <person name="Srivastava M."/>
            <person name="Simakov O."/>
            <person name="Chapman J."/>
            <person name="Fahey B."/>
            <person name="Gauthier M.E."/>
            <person name="Mitros T."/>
            <person name="Richards G.S."/>
            <person name="Conaco C."/>
            <person name="Dacre M."/>
            <person name="Hellsten U."/>
            <person name="Larroux C."/>
            <person name="Putnam N.H."/>
            <person name="Stanke M."/>
            <person name="Adamska M."/>
            <person name="Darling A."/>
            <person name="Degnan S.M."/>
            <person name="Oakley T.H."/>
            <person name="Plachetzki D.C."/>
            <person name="Zhai Y."/>
            <person name="Adamski M."/>
            <person name="Calcino A."/>
            <person name="Cummins S.F."/>
            <person name="Goodstein D.M."/>
            <person name="Harris C."/>
            <person name="Jackson D.J."/>
            <person name="Leys S.P."/>
            <person name="Shu S."/>
            <person name="Woodcroft B.J."/>
            <person name="Vervoort M."/>
            <person name="Kosik K.S."/>
            <person name="Manning G."/>
            <person name="Degnan B.M."/>
            <person name="Rokhsar D.S."/>
        </authorList>
    </citation>
    <scope>NUCLEOTIDE SEQUENCE [LARGE SCALE GENOMIC DNA]</scope>
</reference>
<feature type="region of interest" description="Disordered" evidence="5">
    <location>
        <begin position="811"/>
        <end position="852"/>
    </location>
</feature>
<dbReference type="FunCoup" id="A0A1X7VWJ7">
    <property type="interactions" value="77"/>
</dbReference>
<dbReference type="GO" id="GO:0055064">
    <property type="term" value="P:chloride ion homeostasis"/>
    <property type="evidence" value="ECO:0007669"/>
    <property type="project" value="TreeGrafter"/>
</dbReference>
<evidence type="ECO:0000256" key="2">
    <source>
        <dbReference type="ARBA" id="ARBA00022692"/>
    </source>
</evidence>
<dbReference type="GO" id="GO:0006884">
    <property type="term" value="P:cell volume homeostasis"/>
    <property type="evidence" value="ECO:0007669"/>
    <property type="project" value="TreeGrafter"/>
</dbReference>
<dbReference type="EnsemblMetazoa" id="XM_020002607.1">
    <property type="protein sequence ID" value="XP_019858166.1"/>
    <property type="gene ID" value="LOC100642121"/>
</dbReference>
<keyword evidence="10" id="KW-1185">Reference proteome</keyword>
<dbReference type="GO" id="GO:1990573">
    <property type="term" value="P:potassium ion import across plasma membrane"/>
    <property type="evidence" value="ECO:0007669"/>
    <property type="project" value="TreeGrafter"/>
</dbReference>
<dbReference type="Pfam" id="PF03522">
    <property type="entry name" value="SLC12"/>
    <property type="match status" value="1"/>
</dbReference>
<evidence type="ECO:0008006" key="11">
    <source>
        <dbReference type="Google" id="ProtNLM"/>
    </source>
</evidence>
<sequence>MEEGRGEIELETRFEVEDVDEHHQQSFSVVDPVTTTVTSSYHTSDAVPNTVYYRDQVDDKGLPRPSLDALHDIEQHTVKRSSVTGDEADMVTIGEGGERRRKCWPCQRNKTNNAEPKKLGWIQGVLIRCLLNIWGVMLFIRLSWVVGQAGIGFSSIIIILSTVVTVVTTLSMSAICTNGEVKGGGAYYLISRSLGPEFGGAIGIIFSLANAVAVGLYVVGFAETLTELLVRHNVPIPGLSEINHIRIFGFFTAILLLGIALIGLDWESKIQLVLLVVLIVALIDAVIGSFIPRSCDHTVTLQGFTYYRWGTFVDNFPPDYHDNQNFFSVFSVFFPAATGILAGANISGNLKDPQTAIPKGTFTAIFISSAVYLVIAWMIGFTVVRFAPGTPTLYFDKIAEATSSFQCSSGLDESSSNFTYCMSSFFDLGTVNGFMQNCTDCLSVPCDYQDGVDAVCLDGSNQHCLFGTIRYFQIMEMISVWGPIMTAGIFAATLSSALASLVSAPKVFQRVCQDKIFPYMEFFGRGGWRGTGNEPIRGYFLTFIIAIACIGIGELNVIALIISNFFLMAYTLINFSCFMASLSKSPGWRPSFKFYSMWIALLGSALCLSIMFVISWWAALITLIAVGFLYLLVDWRKPDINWGSSTHAILYTYALRNLLKLEKLEDHVKNFRPQFLALTGPPSSRPDLVFFLSQISADTGMTICGQVLQGEHSVNRRILLSTQQKKWLRTKKIRAFHNIVTSSSLRNGTQSLLQLSGLGKMRPNILAIGYKNNWKTSQYSDVDEYVNILHDAFDLQFGVVIFRLRAGFDATDQVDSPSSRAATLKKSSDESPPIMGERKESKIPLLPMSSSPKPKSFASHELVDIPLNEAADPANSDNVSLHLSDEDEDEIGTDRKSLDSYAIAIENGDNPLDEERPPSSSQVPEMPDIITLPSRFEKKQEAGFIDVWWIYDDGGLALLLPFLLSRNALWKSCKLRIFVAGSSNIDGARLRMTALLRKFRISVSDVIEVSGITKRPSKDSIDCYLALPSDEATDHSSLDKKTLKMIRVGELLHEHSLNSKLIVFTIPVPRRGSSSLKYMSWLEVISRNLPPVVLVRGNQTSVLTFYS</sequence>
<dbReference type="GO" id="GO:0055078">
    <property type="term" value="P:sodium ion homeostasis"/>
    <property type="evidence" value="ECO:0007669"/>
    <property type="project" value="TreeGrafter"/>
</dbReference>
<keyword evidence="2 6" id="KW-0812">Transmembrane</keyword>
<dbReference type="AlphaFoldDB" id="A0A1X7VWJ7"/>
<dbReference type="Proteomes" id="UP000007879">
    <property type="component" value="Unassembled WGS sequence"/>
</dbReference>
<evidence type="ECO:0000256" key="4">
    <source>
        <dbReference type="ARBA" id="ARBA00023136"/>
    </source>
</evidence>
<feature type="transmembrane region" description="Helical" evidence="6">
    <location>
        <begin position="617"/>
        <end position="633"/>
    </location>
</feature>
<feature type="transmembrane region" description="Helical" evidence="6">
    <location>
        <begin position="242"/>
        <end position="264"/>
    </location>
</feature>
<feature type="transmembrane region" description="Helical" evidence="6">
    <location>
        <begin position="362"/>
        <end position="387"/>
    </location>
</feature>